<dbReference type="PROSITE" id="PS50158">
    <property type="entry name" value="ZF_CCHC"/>
    <property type="match status" value="1"/>
</dbReference>
<dbReference type="PANTHER" id="PTHR37984">
    <property type="entry name" value="PROTEIN CBG26694"/>
    <property type="match status" value="1"/>
</dbReference>
<dbReference type="SUPFAM" id="SSF56672">
    <property type="entry name" value="DNA/RNA polymerases"/>
    <property type="match status" value="1"/>
</dbReference>
<sequence length="608" mass="68520">MILEADSKKPIKLDDLIVAVNQVHKKSSNQASSNGQNNDKVCFKCGKKHRNTNECPAAAKQCWCCGKSGHFAQLCKQKDGNGNSGRASNGQSHGTKYNSGNSGTRYSAGGSNRGAGKGSGYNRDGAGYNHDGGGYNRKQVRIVEEEDDSDGNESRVTWRVRVRRAGETIKNWLMPLVTLFICGQSISFTVDTRAEVNIIDENTFNKLNYKPKLYKCDTKFYKSIELIVTKGGSGNLLSYCTSVELGIINRINIVNSDGLDPSVEEYKIRYPKLFSGKIGELKNHQIRLHIDETIKPIQQKLRPNDIKPVNGPTPWVSPIVPVQKPGKPNEIRICTDAREANKAILRSRHTCPTLEDLAVNNESLRELVKKKAKWNWTEKHGEALQKLKQSICTDSLCYFDPKMRTELTVDASPVGLAGVMAQYDPRKTNEKRIVMYASRKITKVEQRYSQVERETLGVVWACEKFHLYIFANEFDIVTDKKAVELIFGKVRSKPKARIERWCLRLLPYKATPHTSTGVAPFQLMLQANTQTTKLPSSGIEKPRNQLHEKARVNDAKAKAKMTNYGNQKLKVKKANIKVCDLVLKKLQRKFKSDPYYDPEPYKVIKIYG</sequence>
<feature type="region of interest" description="Disordered" evidence="8">
    <location>
        <begin position="80"/>
        <end position="137"/>
    </location>
</feature>
<keyword evidence="11" id="KW-1185">Reference proteome</keyword>
<evidence type="ECO:0000256" key="7">
    <source>
        <dbReference type="PROSITE-ProRule" id="PRU00047"/>
    </source>
</evidence>
<proteinExistence type="predicted"/>
<keyword evidence="7" id="KW-0862">Zinc</keyword>
<dbReference type="Pfam" id="PF17917">
    <property type="entry name" value="RT_RNaseH"/>
    <property type="match status" value="1"/>
</dbReference>
<dbReference type="InterPro" id="IPR001878">
    <property type="entry name" value="Znf_CCHC"/>
</dbReference>
<dbReference type="PANTHER" id="PTHR37984:SF11">
    <property type="entry name" value="INTEGRASE CATALYTIC DOMAIN-CONTAINING PROTEIN"/>
    <property type="match status" value="1"/>
</dbReference>
<dbReference type="Gene3D" id="3.10.20.370">
    <property type="match status" value="1"/>
</dbReference>
<keyword evidence="4" id="KW-0255">Endonuclease</keyword>
<feature type="domain" description="CCHC-type" evidence="9">
    <location>
        <begin position="62"/>
        <end position="77"/>
    </location>
</feature>
<dbReference type="CDD" id="cd09274">
    <property type="entry name" value="RNase_HI_RT_Ty3"/>
    <property type="match status" value="1"/>
</dbReference>
<reference evidence="10" key="1">
    <citation type="submission" date="2021-02" db="EMBL/GenBank/DDBJ databases">
        <authorList>
            <person name="Nowell W R."/>
        </authorList>
    </citation>
    <scope>NUCLEOTIDE SEQUENCE</scope>
    <source>
        <strain evidence="10">Ploen Becks lab</strain>
    </source>
</reference>
<dbReference type="InterPro" id="IPR041373">
    <property type="entry name" value="RT_RNaseH"/>
</dbReference>
<dbReference type="InterPro" id="IPR043502">
    <property type="entry name" value="DNA/RNA_pol_sf"/>
</dbReference>
<dbReference type="Gene3D" id="2.40.70.10">
    <property type="entry name" value="Acid Proteases"/>
    <property type="match status" value="1"/>
</dbReference>
<evidence type="ECO:0000259" key="9">
    <source>
        <dbReference type="PROSITE" id="PS50158"/>
    </source>
</evidence>
<keyword evidence="7" id="KW-0863">Zinc-finger</keyword>
<keyword evidence="7" id="KW-0479">Metal-binding</keyword>
<protein>
    <recommendedName>
        <fullName evidence="9">CCHC-type domain-containing protein</fullName>
    </recommendedName>
</protein>
<dbReference type="Proteomes" id="UP000663879">
    <property type="component" value="Unassembled WGS sequence"/>
</dbReference>
<dbReference type="OrthoDB" id="775972at2759"/>
<keyword evidence="3" id="KW-0540">Nuclease</keyword>
<dbReference type="InterPro" id="IPR050951">
    <property type="entry name" value="Retrovirus_Pol_polyprotein"/>
</dbReference>
<evidence type="ECO:0000256" key="2">
    <source>
        <dbReference type="ARBA" id="ARBA00022695"/>
    </source>
</evidence>
<dbReference type="GO" id="GO:0016787">
    <property type="term" value="F:hydrolase activity"/>
    <property type="evidence" value="ECO:0007669"/>
    <property type="project" value="UniProtKB-KW"/>
</dbReference>
<feature type="compositionally biased region" description="Polar residues" evidence="8">
    <location>
        <begin position="80"/>
        <end position="105"/>
    </location>
</feature>
<organism evidence="10 11">
    <name type="scientific">Brachionus calyciflorus</name>
    <dbReference type="NCBI Taxonomy" id="104777"/>
    <lineage>
        <taxon>Eukaryota</taxon>
        <taxon>Metazoa</taxon>
        <taxon>Spiralia</taxon>
        <taxon>Gnathifera</taxon>
        <taxon>Rotifera</taxon>
        <taxon>Eurotatoria</taxon>
        <taxon>Monogononta</taxon>
        <taxon>Pseudotrocha</taxon>
        <taxon>Ploima</taxon>
        <taxon>Brachionidae</taxon>
        <taxon>Brachionus</taxon>
    </lineage>
</organism>
<evidence type="ECO:0000256" key="6">
    <source>
        <dbReference type="ARBA" id="ARBA00022918"/>
    </source>
</evidence>
<keyword evidence="1" id="KW-0808">Transferase</keyword>
<evidence type="ECO:0000256" key="3">
    <source>
        <dbReference type="ARBA" id="ARBA00022722"/>
    </source>
</evidence>
<dbReference type="InterPro" id="IPR021109">
    <property type="entry name" value="Peptidase_aspartic_dom_sf"/>
</dbReference>
<dbReference type="SUPFAM" id="SSF57756">
    <property type="entry name" value="Retrovirus zinc finger-like domains"/>
    <property type="match status" value="1"/>
</dbReference>
<evidence type="ECO:0000313" key="10">
    <source>
        <dbReference type="EMBL" id="CAF0986472.1"/>
    </source>
</evidence>
<evidence type="ECO:0000256" key="5">
    <source>
        <dbReference type="ARBA" id="ARBA00022801"/>
    </source>
</evidence>
<evidence type="ECO:0000256" key="8">
    <source>
        <dbReference type="SAM" id="MobiDB-lite"/>
    </source>
</evidence>
<keyword evidence="2" id="KW-0548">Nucleotidyltransferase</keyword>
<comment type="caution">
    <text evidence="10">The sequence shown here is derived from an EMBL/GenBank/DDBJ whole genome shotgun (WGS) entry which is preliminary data.</text>
</comment>
<gene>
    <name evidence="10" type="ORF">OXX778_LOCUS15694</name>
</gene>
<dbReference type="FunFam" id="3.10.20.370:FF:000001">
    <property type="entry name" value="Retrovirus-related Pol polyprotein from transposon 17.6-like protein"/>
    <property type="match status" value="1"/>
</dbReference>
<dbReference type="Gene3D" id="4.10.60.10">
    <property type="entry name" value="Zinc finger, CCHC-type"/>
    <property type="match status" value="1"/>
</dbReference>
<name>A0A814FL47_9BILA</name>
<dbReference type="EMBL" id="CAJNOC010003526">
    <property type="protein sequence ID" value="CAF0986472.1"/>
    <property type="molecule type" value="Genomic_DNA"/>
</dbReference>
<keyword evidence="5" id="KW-0378">Hydrolase</keyword>
<dbReference type="AlphaFoldDB" id="A0A814FL47"/>
<dbReference type="GO" id="GO:0003964">
    <property type="term" value="F:RNA-directed DNA polymerase activity"/>
    <property type="evidence" value="ECO:0007669"/>
    <property type="project" value="UniProtKB-KW"/>
</dbReference>
<dbReference type="GO" id="GO:0008270">
    <property type="term" value="F:zinc ion binding"/>
    <property type="evidence" value="ECO:0007669"/>
    <property type="project" value="UniProtKB-KW"/>
</dbReference>
<accession>A0A814FL47</accession>
<dbReference type="Gene3D" id="3.10.10.10">
    <property type="entry name" value="HIV Type 1 Reverse Transcriptase, subunit A, domain 1"/>
    <property type="match status" value="1"/>
</dbReference>
<dbReference type="GO" id="GO:0004519">
    <property type="term" value="F:endonuclease activity"/>
    <property type="evidence" value="ECO:0007669"/>
    <property type="project" value="UniProtKB-KW"/>
</dbReference>
<evidence type="ECO:0000256" key="4">
    <source>
        <dbReference type="ARBA" id="ARBA00022759"/>
    </source>
</evidence>
<dbReference type="InterPro" id="IPR036875">
    <property type="entry name" value="Znf_CCHC_sf"/>
</dbReference>
<dbReference type="GO" id="GO:0003676">
    <property type="term" value="F:nucleic acid binding"/>
    <property type="evidence" value="ECO:0007669"/>
    <property type="project" value="InterPro"/>
</dbReference>
<evidence type="ECO:0000313" key="11">
    <source>
        <dbReference type="Proteomes" id="UP000663879"/>
    </source>
</evidence>
<evidence type="ECO:0000256" key="1">
    <source>
        <dbReference type="ARBA" id="ARBA00022679"/>
    </source>
</evidence>
<keyword evidence="6" id="KW-0695">RNA-directed DNA polymerase</keyword>